<keyword evidence="3" id="KW-1185">Reference proteome</keyword>
<dbReference type="SUPFAM" id="SSF52096">
    <property type="entry name" value="ClpP/crotonase"/>
    <property type="match status" value="1"/>
</dbReference>
<dbReference type="CDD" id="cd06558">
    <property type="entry name" value="crotonase-like"/>
    <property type="match status" value="1"/>
</dbReference>
<dbReference type="InterPro" id="IPR029045">
    <property type="entry name" value="ClpP/crotonase-like_dom_sf"/>
</dbReference>
<gene>
    <name evidence="2" type="ORF">GCM10009823_16350</name>
</gene>
<dbReference type="EMBL" id="BAAAPZ010000006">
    <property type="protein sequence ID" value="GAA2096315.1"/>
    <property type="molecule type" value="Genomic_DNA"/>
</dbReference>
<dbReference type="PANTHER" id="PTHR43802">
    <property type="entry name" value="ENOYL-COA HYDRATASE"/>
    <property type="match status" value="1"/>
</dbReference>
<dbReference type="RefSeq" id="WP_344336847.1">
    <property type="nucleotide sequence ID" value="NZ_BAAAPZ010000006.1"/>
</dbReference>
<evidence type="ECO:0000256" key="1">
    <source>
        <dbReference type="ARBA" id="ARBA00005254"/>
    </source>
</evidence>
<organism evidence="2 3">
    <name type="scientific">Brevibacterium salitolerans</name>
    <dbReference type="NCBI Taxonomy" id="1403566"/>
    <lineage>
        <taxon>Bacteria</taxon>
        <taxon>Bacillati</taxon>
        <taxon>Actinomycetota</taxon>
        <taxon>Actinomycetes</taxon>
        <taxon>Micrococcales</taxon>
        <taxon>Brevibacteriaceae</taxon>
        <taxon>Brevibacterium</taxon>
    </lineage>
</organism>
<evidence type="ECO:0000313" key="3">
    <source>
        <dbReference type="Proteomes" id="UP001500984"/>
    </source>
</evidence>
<accession>A0ABP5IC08</accession>
<dbReference type="PANTHER" id="PTHR43802:SF1">
    <property type="entry name" value="IP11341P-RELATED"/>
    <property type="match status" value="1"/>
</dbReference>
<dbReference type="Gene3D" id="1.10.12.10">
    <property type="entry name" value="Lyase 2-enoyl-coa Hydratase, Chain A, domain 2"/>
    <property type="match status" value="1"/>
</dbReference>
<comment type="caution">
    <text evidence="2">The sequence shown here is derived from an EMBL/GenBank/DDBJ whole genome shotgun (WGS) entry which is preliminary data.</text>
</comment>
<proteinExistence type="inferred from homology"/>
<comment type="similarity">
    <text evidence="1">Belongs to the enoyl-CoA hydratase/isomerase family.</text>
</comment>
<name>A0ABP5IC08_9MICO</name>
<dbReference type="Pfam" id="PF00378">
    <property type="entry name" value="ECH_1"/>
    <property type="match status" value="1"/>
</dbReference>
<dbReference type="InterPro" id="IPR001753">
    <property type="entry name" value="Enoyl-CoA_hydra/iso"/>
</dbReference>
<reference evidence="3" key="1">
    <citation type="journal article" date="2019" name="Int. J. Syst. Evol. Microbiol.">
        <title>The Global Catalogue of Microorganisms (GCM) 10K type strain sequencing project: providing services to taxonomists for standard genome sequencing and annotation.</title>
        <authorList>
            <consortium name="The Broad Institute Genomics Platform"/>
            <consortium name="The Broad Institute Genome Sequencing Center for Infectious Disease"/>
            <person name="Wu L."/>
            <person name="Ma J."/>
        </authorList>
    </citation>
    <scope>NUCLEOTIDE SEQUENCE [LARGE SCALE GENOMIC DNA]</scope>
    <source>
        <strain evidence="3">JCM 15900</strain>
    </source>
</reference>
<protein>
    <submittedName>
        <fullName evidence="2">Enoyl-CoA hydratase-related protein</fullName>
    </submittedName>
</protein>
<dbReference type="Gene3D" id="3.90.226.10">
    <property type="entry name" value="2-enoyl-CoA Hydratase, Chain A, domain 1"/>
    <property type="match status" value="1"/>
</dbReference>
<sequence>MPASGFPPLTPEAAETVQIERAGPVTTLVLNRPERLNAANTDMFARLTEALHEVDRDPDCAVVVLTGAGRAFSTGKDMKAPQDFAAVEDRTRRSRRVFQTVRLLRDLPQPVIAAVRGHAVGAGFALAAACDLRVVAPDASFDPVFTDIGMTPGDLGLSFHLPRLIGAGRAAHVLYTATPILAQQAVDWGLASEIAADPRGRAQELAADLAAKAPESLRQTKELLGAAATASSLHDHLLLEYRSQVICAETADHARAVRAFRSRRQ</sequence>
<dbReference type="InterPro" id="IPR014748">
    <property type="entry name" value="Enoyl-CoA_hydra_C"/>
</dbReference>
<dbReference type="Proteomes" id="UP001500984">
    <property type="component" value="Unassembled WGS sequence"/>
</dbReference>
<evidence type="ECO:0000313" key="2">
    <source>
        <dbReference type="EMBL" id="GAA2096315.1"/>
    </source>
</evidence>